<keyword evidence="2" id="KW-0175">Coiled coil</keyword>
<name>A0ABQ6A0X9_9GAMM</name>
<accession>A0ABQ6A0X9</accession>
<dbReference type="PANTHER" id="PTHR30204">
    <property type="entry name" value="REDOX-CYCLING DRUG-SENSING TRANSCRIPTIONAL ACTIVATOR SOXR"/>
    <property type="match status" value="1"/>
</dbReference>
<dbReference type="PANTHER" id="PTHR30204:SF58">
    <property type="entry name" value="HTH-TYPE TRANSCRIPTIONAL REGULATOR YFMP"/>
    <property type="match status" value="1"/>
</dbReference>
<sequence>MNNKVKLPTYSISELAKEFEVTTRTIRFYEQQGLLNPARQGQTRIYSPKDRVRLMLTLRGKRLGFSLAESKELFDMYDSTTQGNEKQLLYMLDILSKKQADMRQQLSDIQRLQEELNIAESRCQDALVKVRQRDEKKASTQQRKVG</sequence>
<evidence type="ECO:0000256" key="1">
    <source>
        <dbReference type="ARBA" id="ARBA00023125"/>
    </source>
</evidence>
<comment type="caution">
    <text evidence="4">The sequence shown here is derived from an EMBL/GenBank/DDBJ whole genome shotgun (WGS) entry which is preliminary data.</text>
</comment>
<dbReference type="InterPro" id="IPR000551">
    <property type="entry name" value="MerR-type_HTH_dom"/>
</dbReference>
<dbReference type="Gene3D" id="1.10.1660.10">
    <property type="match status" value="1"/>
</dbReference>
<evidence type="ECO:0000256" key="2">
    <source>
        <dbReference type="SAM" id="Coils"/>
    </source>
</evidence>
<feature type="coiled-coil region" evidence="2">
    <location>
        <begin position="95"/>
        <end position="129"/>
    </location>
</feature>
<dbReference type="PROSITE" id="PS50937">
    <property type="entry name" value="HTH_MERR_2"/>
    <property type="match status" value="1"/>
</dbReference>
<dbReference type="InterPro" id="IPR009061">
    <property type="entry name" value="DNA-bd_dom_put_sf"/>
</dbReference>
<protein>
    <submittedName>
        <fullName evidence="4">MerR family transcriptional regulator</fullName>
    </submittedName>
</protein>
<dbReference type="InterPro" id="IPR047057">
    <property type="entry name" value="MerR_fam"/>
</dbReference>
<keyword evidence="1" id="KW-0238">DNA-binding</keyword>
<gene>
    <name evidence="4" type="ORF">GCM10007878_23730</name>
</gene>
<dbReference type="Proteomes" id="UP001156682">
    <property type="component" value="Unassembled WGS sequence"/>
</dbReference>
<evidence type="ECO:0000259" key="3">
    <source>
        <dbReference type="PROSITE" id="PS50937"/>
    </source>
</evidence>
<feature type="domain" description="HTH merR-type" evidence="3">
    <location>
        <begin position="9"/>
        <end position="76"/>
    </location>
</feature>
<dbReference type="SUPFAM" id="SSF46955">
    <property type="entry name" value="Putative DNA-binding domain"/>
    <property type="match status" value="1"/>
</dbReference>
<dbReference type="CDD" id="cd04776">
    <property type="entry name" value="HTH_GnyR"/>
    <property type="match status" value="1"/>
</dbReference>
<evidence type="ECO:0000313" key="5">
    <source>
        <dbReference type="Proteomes" id="UP001156682"/>
    </source>
</evidence>
<dbReference type="EMBL" id="BSOR01000040">
    <property type="protein sequence ID" value="GLR64935.1"/>
    <property type="molecule type" value="Genomic_DNA"/>
</dbReference>
<proteinExistence type="predicted"/>
<organism evidence="4 5">
    <name type="scientific">Marinospirillum insulare</name>
    <dbReference type="NCBI Taxonomy" id="217169"/>
    <lineage>
        <taxon>Bacteria</taxon>
        <taxon>Pseudomonadati</taxon>
        <taxon>Pseudomonadota</taxon>
        <taxon>Gammaproteobacteria</taxon>
        <taxon>Oceanospirillales</taxon>
        <taxon>Oceanospirillaceae</taxon>
        <taxon>Marinospirillum</taxon>
    </lineage>
</organism>
<dbReference type="SMART" id="SM00422">
    <property type="entry name" value="HTH_MERR"/>
    <property type="match status" value="1"/>
</dbReference>
<dbReference type="RefSeq" id="WP_027851286.1">
    <property type="nucleotide sequence ID" value="NZ_BSOR01000040.1"/>
</dbReference>
<evidence type="ECO:0000313" key="4">
    <source>
        <dbReference type="EMBL" id="GLR64935.1"/>
    </source>
</evidence>
<reference evidence="5" key="1">
    <citation type="journal article" date="2019" name="Int. J. Syst. Evol. Microbiol.">
        <title>The Global Catalogue of Microorganisms (GCM) 10K type strain sequencing project: providing services to taxonomists for standard genome sequencing and annotation.</title>
        <authorList>
            <consortium name="The Broad Institute Genomics Platform"/>
            <consortium name="The Broad Institute Genome Sequencing Center for Infectious Disease"/>
            <person name="Wu L."/>
            <person name="Ma J."/>
        </authorList>
    </citation>
    <scope>NUCLEOTIDE SEQUENCE [LARGE SCALE GENOMIC DNA]</scope>
    <source>
        <strain evidence="5">NBRC 100033</strain>
    </source>
</reference>
<keyword evidence="5" id="KW-1185">Reference proteome</keyword>
<dbReference type="Pfam" id="PF13411">
    <property type="entry name" value="MerR_1"/>
    <property type="match status" value="1"/>
</dbReference>